<keyword evidence="4" id="KW-1185">Reference proteome</keyword>
<dbReference type="Proteomes" id="UP001526246">
    <property type="component" value="Unassembled WGS sequence"/>
</dbReference>
<evidence type="ECO:0000259" key="2">
    <source>
        <dbReference type="PROSITE" id="PS50883"/>
    </source>
</evidence>
<protein>
    <submittedName>
        <fullName evidence="3">EAL domain-containing protein</fullName>
    </submittedName>
</protein>
<dbReference type="Gene3D" id="3.20.20.450">
    <property type="entry name" value="EAL domain"/>
    <property type="match status" value="1"/>
</dbReference>
<name>A0ABT3JEP6_9SPHN</name>
<reference evidence="3 4" key="1">
    <citation type="submission" date="2022-10" db="EMBL/GenBank/DDBJ databases">
        <title>Sphingomonas sp.</title>
        <authorList>
            <person name="Jin C."/>
        </authorList>
    </citation>
    <scope>NUCLEOTIDE SEQUENCE [LARGE SCALE GENOMIC DNA]</scope>
    <source>
        <strain evidence="3 4">BN140010</strain>
    </source>
</reference>
<keyword evidence="1" id="KW-0472">Membrane</keyword>
<keyword evidence="1" id="KW-0812">Transmembrane</keyword>
<dbReference type="CDD" id="cd01948">
    <property type="entry name" value="EAL"/>
    <property type="match status" value="1"/>
</dbReference>
<keyword evidence="1" id="KW-1133">Transmembrane helix</keyword>
<dbReference type="InterPro" id="IPR001633">
    <property type="entry name" value="EAL_dom"/>
</dbReference>
<dbReference type="SMART" id="SM00052">
    <property type="entry name" value="EAL"/>
    <property type="match status" value="1"/>
</dbReference>
<dbReference type="Gene3D" id="3.30.70.270">
    <property type="match status" value="1"/>
</dbReference>
<evidence type="ECO:0000313" key="4">
    <source>
        <dbReference type="Proteomes" id="UP001526246"/>
    </source>
</evidence>
<feature type="domain" description="EAL" evidence="2">
    <location>
        <begin position="509"/>
        <end position="762"/>
    </location>
</feature>
<dbReference type="PANTHER" id="PTHR33121:SF79">
    <property type="entry name" value="CYCLIC DI-GMP PHOSPHODIESTERASE PDED-RELATED"/>
    <property type="match status" value="1"/>
</dbReference>
<dbReference type="InterPro" id="IPR007890">
    <property type="entry name" value="CHASE2"/>
</dbReference>
<dbReference type="Pfam" id="PF00563">
    <property type="entry name" value="EAL"/>
    <property type="match status" value="1"/>
</dbReference>
<dbReference type="InterPro" id="IPR050706">
    <property type="entry name" value="Cyclic-di-GMP_PDE-like"/>
</dbReference>
<accession>A0ABT3JEP6</accession>
<dbReference type="PANTHER" id="PTHR33121">
    <property type="entry name" value="CYCLIC DI-GMP PHOSPHODIESTERASE PDEF"/>
    <property type="match status" value="1"/>
</dbReference>
<comment type="caution">
    <text evidence="3">The sequence shown here is derived from an EMBL/GenBank/DDBJ whole genome shotgun (WGS) entry which is preliminary data.</text>
</comment>
<gene>
    <name evidence="3" type="ORF">OMW55_06975</name>
</gene>
<feature type="transmembrane region" description="Helical" evidence="1">
    <location>
        <begin position="304"/>
        <end position="321"/>
    </location>
</feature>
<dbReference type="InterPro" id="IPR035919">
    <property type="entry name" value="EAL_sf"/>
</dbReference>
<proteinExistence type="predicted"/>
<dbReference type="SUPFAM" id="SSF141868">
    <property type="entry name" value="EAL domain-like"/>
    <property type="match status" value="1"/>
</dbReference>
<dbReference type="InterPro" id="IPR043128">
    <property type="entry name" value="Rev_trsase/Diguanyl_cyclase"/>
</dbReference>
<evidence type="ECO:0000256" key="1">
    <source>
        <dbReference type="SAM" id="Phobius"/>
    </source>
</evidence>
<dbReference type="RefSeq" id="WP_264881824.1">
    <property type="nucleotide sequence ID" value="NZ_JAPDOB010000001.1"/>
</dbReference>
<evidence type="ECO:0000313" key="3">
    <source>
        <dbReference type="EMBL" id="MCW3797543.1"/>
    </source>
</evidence>
<dbReference type="SMART" id="SM01080">
    <property type="entry name" value="CHASE2"/>
    <property type="match status" value="1"/>
</dbReference>
<sequence>MRSPPPSAQADGSKQPLKLLLWLTLVCGIFGYLEVGEVAEDYLRMTRNNLHPRSASGEIVFVAIDDRSTQKIGAWPWPRARLAEVISRSASAGAKGVFLQVPVNDRTTATADRQLAEAIERSGIVTLPVRTRQGTGRLGEQASGGPLPMFSRHAHLADISVFYNYQGAVWRAPFAGGYEGQPIGGMAAAISGRSALPTAGQFRIDYSVDTKRIPRIDAADLLQGRVPQESLRGKSVVVGLDGESLGDQVWIPGRGRMGMTYVQMLGAETLKHGMPVDLGFLPALLVALAACCLSLRAQTRRSEEVPLVAGLVLLLTVPVLLETNLIFVDVSAGLVALIAMSTRLAWRRWRSGSLTNPETGLPNLTALRENRAVPDRLLVAARVHNYAEIASTLSDQKEAELVRQIVQRLSVGDQPLKVYQGDEGVFAWFTERSAALTNHLEALHALFRTPVSMGGRPIDVALTFGVELGSSRANASRLASALVAANEAWSQGLRWKYHDPAREEEVSWRLSLLGELDAAIDKGEVWIAYQPQYDLRRNQVIGAEALARWTHPDKGPISPAEFIVAAEQQGRITKLTDFVLDRAVSTAAAINRRGTPFTIAVNISPRLLTDRELVGRVKHALARHQLPPERLTLELTETESLQSAEEGLAILDGLRALGVRIAIDDYGTGLSTLDYLKKIPANEIKIDQSFVKGIKVNRSDLIMVQSTIALAHSLGRSVVAEGVEERATLDQLAEMDCDVAQGFLIGRPMGVRELVQALQVRSLRSVA</sequence>
<dbReference type="Pfam" id="PF05226">
    <property type="entry name" value="CHASE2"/>
    <property type="match status" value="1"/>
</dbReference>
<dbReference type="EMBL" id="JAPDOB010000001">
    <property type="protein sequence ID" value="MCW3797543.1"/>
    <property type="molecule type" value="Genomic_DNA"/>
</dbReference>
<dbReference type="PROSITE" id="PS50883">
    <property type="entry name" value="EAL"/>
    <property type="match status" value="1"/>
</dbReference>
<organism evidence="3 4">
    <name type="scientific">Sphingomonas arvum</name>
    <dbReference type="NCBI Taxonomy" id="2992113"/>
    <lineage>
        <taxon>Bacteria</taxon>
        <taxon>Pseudomonadati</taxon>
        <taxon>Pseudomonadota</taxon>
        <taxon>Alphaproteobacteria</taxon>
        <taxon>Sphingomonadales</taxon>
        <taxon>Sphingomonadaceae</taxon>
        <taxon>Sphingomonas</taxon>
    </lineage>
</organism>
<feature type="transmembrane region" description="Helical" evidence="1">
    <location>
        <begin position="278"/>
        <end position="297"/>
    </location>
</feature>